<comment type="caution">
    <text evidence="1">The sequence shown here is derived from an EMBL/GenBank/DDBJ whole genome shotgun (WGS) entry which is preliminary data.</text>
</comment>
<name>A0A918AGE9_9ACTN</name>
<accession>A0A918AGE9</accession>
<evidence type="ECO:0000313" key="2">
    <source>
        <dbReference type="Proteomes" id="UP000660745"/>
    </source>
</evidence>
<organism evidence="1 2">
    <name type="scientific">Nonomuraea glycinis</name>
    <dbReference type="NCBI Taxonomy" id="2047744"/>
    <lineage>
        <taxon>Bacteria</taxon>
        <taxon>Bacillati</taxon>
        <taxon>Actinomycetota</taxon>
        <taxon>Actinomycetes</taxon>
        <taxon>Streptosporangiales</taxon>
        <taxon>Streptosporangiaceae</taxon>
        <taxon>Nonomuraea</taxon>
    </lineage>
</organism>
<dbReference type="EMBL" id="BMNK01000019">
    <property type="protein sequence ID" value="GGP15912.1"/>
    <property type="molecule type" value="Genomic_DNA"/>
</dbReference>
<evidence type="ECO:0000313" key="1">
    <source>
        <dbReference type="EMBL" id="GGP15912.1"/>
    </source>
</evidence>
<gene>
    <name evidence="1" type="ORF">GCM10012278_77750</name>
</gene>
<dbReference type="Proteomes" id="UP000660745">
    <property type="component" value="Unassembled WGS sequence"/>
</dbReference>
<sequence>MNDGIGPERDQVRLGTLPGAELDAHLTANPKPFRRRLAQADLQQVKSRGMEVSLWTHEDQASINQLCVRRQIRNVIEVFRHKPLRGREHPIR</sequence>
<reference evidence="1" key="2">
    <citation type="submission" date="2020-09" db="EMBL/GenBank/DDBJ databases">
        <authorList>
            <person name="Sun Q."/>
            <person name="Zhou Y."/>
        </authorList>
    </citation>
    <scope>NUCLEOTIDE SEQUENCE</scope>
    <source>
        <strain evidence="1">CGMCC 4.7430</strain>
    </source>
</reference>
<keyword evidence="2" id="KW-1185">Reference proteome</keyword>
<protein>
    <submittedName>
        <fullName evidence="1">Uncharacterized protein</fullName>
    </submittedName>
</protein>
<reference evidence="1" key="1">
    <citation type="journal article" date="2014" name="Int. J. Syst. Evol. Microbiol.">
        <title>Complete genome sequence of Corynebacterium casei LMG S-19264T (=DSM 44701T), isolated from a smear-ripened cheese.</title>
        <authorList>
            <consortium name="US DOE Joint Genome Institute (JGI-PGF)"/>
            <person name="Walter F."/>
            <person name="Albersmeier A."/>
            <person name="Kalinowski J."/>
            <person name="Ruckert C."/>
        </authorList>
    </citation>
    <scope>NUCLEOTIDE SEQUENCE</scope>
    <source>
        <strain evidence="1">CGMCC 4.7430</strain>
    </source>
</reference>
<dbReference type="AlphaFoldDB" id="A0A918AGE9"/>
<proteinExistence type="predicted"/>